<gene>
    <name evidence="2" type="ORF">SOIL9_80640</name>
</gene>
<reference evidence="2 3" key="1">
    <citation type="submission" date="2019-05" db="EMBL/GenBank/DDBJ databases">
        <authorList>
            <consortium name="Science for Life Laboratories"/>
        </authorList>
    </citation>
    <scope>NUCLEOTIDE SEQUENCE [LARGE SCALE GENOMIC DNA]</scope>
    <source>
        <strain evidence="2">Soil9</strain>
    </source>
</reference>
<organism evidence="2 3">
    <name type="scientific">Gemmata massiliana</name>
    <dbReference type="NCBI Taxonomy" id="1210884"/>
    <lineage>
        <taxon>Bacteria</taxon>
        <taxon>Pseudomonadati</taxon>
        <taxon>Planctomycetota</taxon>
        <taxon>Planctomycetia</taxon>
        <taxon>Gemmatales</taxon>
        <taxon>Gemmataceae</taxon>
        <taxon>Gemmata</taxon>
    </lineage>
</organism>
<name>A0A6P2DGD5_9BACT</name>
<dbReference type="InterPro" id="IPR009061">
    <property type="entry name" value="DNA-bd_dom_put_sf"/>
</dbReference>
<evidence type="ECO:0000313" key="2">
    <source>
        <dbReference type="EMBL" id="VTS00797.1"/>
    </source>
</evidence>
<proteinExistence type="predicted"/>
<dbReference type="InterPro" id="IPR041657">
    <property type="entry name" value="HTH_17"/>
</dbReference>
<evidence type="ECO:0000313" key="3">
    <source>
        <dbReference type="Proteomes" id="UP000464178"/>
    </source>
</evidence>
<dbReference type="KEGG" id="gms:SOIL9_80640"/>
<evidence type="ECO:0000259" key="1">
    <source>
        <dbReference type="Pfam" id="PF12728"/>
    </source>
</evidence>
<dbReference type="Gene3D" id="1.10.1660.10">
    <property type="match status" value="1"/>
</dbReference>
<dbReference type="EMBL" id="LR593886">
    <property type="protein sequence ID" value="VTS00797.1"/>
    <property type="molecule type" value="Genomic_DNA"/>
</dbReference>
<sequence>MPRAPAIPLPHGGRWMDSKEVARVFGVGTETINRWVRDGDLKAYQPAKYRFFKKSEINKILMSKELPVI</sequence>
<dbReference type="RefSeq" id="WP_162672270.1">
    <property type="nucleotide sequence ID" value="NZ_LR593886.1"/>
</dbReference>
<protein>
    <submittedName>
        <fullName evidence="2">: HTH_17</fullName>
    </submittedName>
</protein>
<dbReference type="SUPFAM" id="SSF46955">
    <property type="entry name" value="Putative DNA-binding domain"/>
    <property type="match status" value="1"/>
</dbReference>
<dbReference type="Proteomes" id="UP000464178">
    <property type="component" value="Chromosome"/>
</dbReference>
<feature type="domain" description="Helix-turn-helix" evidence="1">
    <location>
        <begin position="15"/>
        <end position="61"/>
    </location>
</feature>
<dbReference type="AlphaFoldDB" id="A0A6P2DGD5"/>
<keyword evidence="3" id="KW-1185">Reference proteome</keyword>
<dbReference type="Pfam" id="PF12728">
    <property type="entry name" value="HTH_17"/>
    <property type="match status" value="1"/>
</dbReference>
<accession>A0A6P2DGD5</accession>